<protein>
    <submittedName>
        <fullName evidence="5">Cytosine methyltransferase</fullName>
    </submittedName>
</protein>
<dbReference type="GO" id="GO:0032259">
    <property type="term" value="P:methylation"/>
    <property type="evidence" value="ECO:0007669"/>
    <property type="project" value="UniProtKB-KW"/>
</dbReference>
<reference evidence="5 6" key="1">
    <citation type="submission" date="2020-08" db="EMBL/GenBank/DDBJ databases">
        <authorList>
            <person name="Liu C."/>
            <person name="Sun Q."/>
        </authorList>
    </citation>
    <scope>NUCLEOTIDE SEQUENCE [LARGE SCALE GENOMIC DNA]</scope>
    <source>
        <strain evidence="5 6">NSJ-29</strain>
    </source>
</reference>
<dbReference type="KEGG" id="whj:H9Q79_13405"/>
<dbReference type="Pfam" id="PF05063">
    <property type="entry name" value="MT-A70"/>
    <property type="match status" value="1"/>
</dbReference>
<evidence type="ECO:0000256" key="2">
    <source>
        <dbReference type="ARBA" id="ARBA00022679"/>
    </source>
</evidence>
<dbReference type="InterPro" id="IPR007757">
    <property type="entry name" value="MT-A70-like"/>
</dbReference>
<dbReference type="SUPFAM" id="SSF53335">
    <property type="entry name" value="S-adenosyl-L-methionine-dependent methyltransferases"/>
    <property type="match status" value="1"/>
</dbReference>
<keyword evidence="3" id="KW-0949">S-adenosyl-L-methionine</keyword>
<evidence type="ECO:0000256" key="4">
    <source>
        <dbReference type="PROSITE-ProRule" id="PRU00489"/>
    </source>
</evidence>
<dbReference type="PROSITE" id="PS51143">
    <property type="entry name" value="MT_A70"/>
    <property type="match status" value="1"/>
</dbReference>
<dbReference type="GO" id="GO:0008168">
    <property type="term" value="F:methyltransferase activity"/>
    <property type="evidence" value="ECO:0007669"/>
    <property type="project" value="UniProtKB-KW"/>
</dbReference>
<evidence type="ECO:0000313" key="6">
    <source>
        <dbReference type="Proteomes" id="UP000515860"/>
    </source>
</evidence>
<dbReference type="AlphaFoldDB" id="A0A7G9GAR9"/>
<evidence type="ECO:0000313" key="5">
    <source>
        <dbReference type="EMBL" id="QNM07901.1"/>
    </source>
</evidence>
<gene>
    <name evidence="5" type="ORF">H9Q79_13405</name>
</gene>
<keyword evidence="6" id="KW-1185">Reference proteome</keyword>
<dbReference type="EMBL" id="CP060635">
    <property type="protein sequence ID" value="QNM07901.1"/>
    <property type="molecule type" value="Genomic_DNA"/>
</dbReference>
<keyword evidence="2 5" id="KW-0808">Transferase</keyword>
<dbReference type="PANTHER" id="PTHR12829">
    <property type="entry name" value="N6-ADENOSINE-METHYLTRANSFERASE"/>
    <property type="match status" value="1"/>
</dbReference>
<name>A0A7G9GAR9_9FIRM</name>
<comment type="similarity">
    <text evidence="4">Belongs to the MT-A70-like family.</text>
</comment>
<proteinExistence type="inferred from homology"/>
<organism evidence="5 6">
    <name type="scientific">Wansuia hejianensis</name>
    <dbReference type="NCBI Taxonomy" id="2763667"/>
    <lineage>
        <taxon>Bacteria</taxon>
        <taxon>Bacillati</taxon>
        <taxon>Bacillota</taxon>
        <taxon>Clostridia</taxon>
        <taxon>Lachnospirales</taxon>
        <taxon>Lachnospiraceae</taxon>
        <taxon>Wansuia</taxon>
    </lineage>
</organism>
<dbReference type="Gene3D" id="3.40.50.150">
    <property type="entry name" value="Vaccinia Virus protein VP39"/>
    <property type="match status" value="1"/>
</dbReference>
<dbReference type="REBASE" id="442482">
    <property type="entry name" value="M.LbaNSJ29ORF13405P"/>
</dbReference>
<dbReference type="InterPro" id="IPR029063">
    <property type="entry name" value="SAM-dependent_MTases_sf"/>
</dbReference>
<accession>A0A7G9GAR9</accession>
<evidence type="ECO:0000256" key="1">
    <source>
        <dbReference type="ARBA" id="ARBA00022603"/>
    </source>
</evidence>
<keyword evidence="1 5" id="KW-0489">Methyltransferase</keyword>
<dbReference type="PANTHER" id="PTHR12829:SF7">
    <property type="entry name" value="N6-ADENOSINE-METHYLTRANSFERASE CATALYTIC SUBUNIT"/>
    <property type="match status" value="1"/>
</dbReference>
<evidence type="ECO:0000256" key="3">
    <source>
        <dbReference type="ARBA" id="ARBA00022691"/>
    </source>
</evidence>
<dbReference type="RefSeq" id="WP_118648207.1">
    <property type="nucleotide sequence ID" value="NZ_CP060635.1"/>
</dbReference>
<sequence>MSIRKYRTILADPPWDINQKGKYGAGKHYELMKLDRIKAMPVADFSEENEHLWLWVPNGLLQERLDVIKAWGFTYRAPFYWIKPKLGLGNYLRNASEAILFGTHGKAPVKFKSQPNWVFAPTQDHSRKPEEQYAIIERVSPEPYLELFARRHQPGWDAWGNEIASDIVIPDYPVPSYSDKAALGKSE</sequence>
<dbReference type="Proteomes" id="UP000515860">
    <property type="component" value="Chromosome"/>
</dbReference>